<comment type="caution">
    <text evidence="1">The sequence shown here is derived from an EMBL/GenBank/DDBJ whole genome shotgun (WGS) entry which is preliminary data.</text>
</comment>
<dbReference type="EMBL" id="MU630248">
    <property type="protein sequence ID" value="KAJ1254217.1"/>
    <property type="molecule type" value="Genomic_DNA"/>
</dbReference>
<evidence type="ECO:0000313" key="2">
    <source>
        <dbReference type="Proteomes" id="UP001164776"/>
    </source>
</evidence>
<accession>A0A9W8CDX9</accession>
<gene>
    <name evidence="1" type="ORF">BS78_K104000</name>
</gene>
<protein>
    <submittedName>
        <fullName evidence="1">Uncharacterized protein</fullName>
    </submittedName>
</protein>
<reference evidence="1 2" key="1">
    <citation type="submission" date="2022-10" db="EMBL/GenBank/DDBJ databases">
        <title>WGS assembly of Paspalum vaginatum 540-79.</title>
        <authorList>
            <person name="Sun G."/>
            <person name="Wase N."/>
            <person name="Shu S."/>
            <person name="Jenkins J."/>
            <person name="Zhou B."/>
            <person name="Torres-Rodriguez J."/>
            <person name="Chen C."/>
            <person name="Sandor L."/>
            <person name="Plott C."/>
            <person name="Yoshinga Y."/>
            <person name="Daum C."/>
            <person name="Qi P."/>
            <person name="Barry K."/>
            <person name="Lipzen A."/>
            <person name="Berry L."/>
            <person name="Pedersen C."/>
            <person name="Gottilla T."/>
            <person name="Foltz A."/>
            <person name="Yu H."/>
            <person name="O'Malley R."/>
            <person name="Zhang C."/>
            <person name="Devos K."/>
            <person name="Sigmon B."/>
            <person name="Yu B."/>
            <person name="Obata T."/>
            <person name="Schmutz J."/>
            <person name="Schnable J."/>
        </authorList>
    </citation>
    <scope>NUCLEOTIDE SEQUENCE [LARGE SCALE GENOMIC DNA]</scope>
    <source>
        <strain evidence="2">cv. 540-79</strain>
    </source>
</reference>
<name>A0A9W8CDX9_9POAL</name>
<keyword evidence="2" id="KW-1185">Reference proteome</keyword>
<sequence>MHANHRGCLSMHPTRRCMQSYEKMRSDPHDAAKRAILKKWSQLERPDSFDSCDPCHTHEFSNAMYLEGTLPSKNSFKGDCDQEERLNTRVLC</sequence>
<organism evidence="1 2">
    <name type="scientific">Paspalum vaginatum</name>
    <name type="common">seashore paspalum</name>
    <dbReference type="NCBI Taxonomy" id="158149"/>
    <lineage>
        <taxon>Eukaryota</taxon>
        <taxon>Viridiplantae</taxon>
        <taxon>Streptophyta</taxon>
        <taxon>Embryophyta</taxon>
        <taxon>Tracheophyta</taxon>
        <taxon>Spermatophyta</taxon>
        <taxon>Magnoliopsida</taxon>
        <taxon>Liliopsida</taxon>
        <taxon>Poales</taxon>
        <taxon>Poaceae</taxon>
        <taxon>PACMAD clade</taxon>
        <taxon>Panicoideae</taxon>
        <taxon>Andropogonodae</taxon>
        <taxon>Paspaleae</taxon>
        <taxon>Paspalinae</taxon>
        <taxon>Paspalum</taxon>
    </lineage>
</organism>
<dbReference type="OrthoDB" id="1088999at2759"/>
<proteinExistence type="predicted"/>
<dbReference type="Proteomes" id="UP001164776">
    <property type="component" value="Unassembled WGS sequence"/>
</dbReference>
<dbReference type="AlphaFoldDB" id="A0A9W8CDX9"/>
<evidence type="ECO:0000313" key="1">
    <source>
        <dbReference type="EMBL" id="KAJ1254217.1"/>
    </source>
</evidence>